<accession>A0A1U8QD25</accession>
<evidence type="ECO:0000313" key="1">
    <source>
        <dbReference type="EMBL" id="AIG89958.1"/>
    </source>
</evidence>
<dbReference type="EMBL" id="KJ865410">
    <property type="protein sequence ID" value="AIG90122.1"/>
    <property type="molecule type" value="Genomic_DNA"/>
</dbReference>
<dbReference type="EMBL" id="KJ865409">
    <property type="protein sequence ID" value="AIG89958.1"/>
    <property type="molecule type" value="Genomic_DNA"/>
</dbReference>
<evidence type="ECO:0000313" key="2">
    <source>
        <dbReference type="EMBL" id="AIG90122.1"/>
    </source>
</evidence>
<reference evidence="2" key="2">
    <citation type="submission" date="2014-05" db="EMBL/GenBank/DDBJ databases">
        <title>Capsicum annuum strain Jeju mitochondrial DNA, complete genome.</title>
        <authorList>
            <person name="Jo Y.D."/>
            <person name="Choi Y."/>
            <person name="Kim D.-H."/>
            <person name="Kim B.-D."/>
            <person name="Kang B.-C."/>
        </authorList>
    </citation>
    <scope>NUCLEOTIDE SEQUENCE</scope>
</reference>
<reference evidence="1" key="1">
    <citation type="journal article" date="2014" name="BMC Genomics">
        <title>Extensive structural variations between mitochondrial genomes of CMS and normal peppers (Capsicum annuum L.) revealed by complete nucleotide sequencing.</title>
        <authorList>
            <person name="Jo Y.D."/>
            <person name="Choi Y."/>
            <person name="Kim D.H."/>
            <person name="Kim B.D."/>
            <person name="Kang B.C."/>
        </authorList>
    </citation>
    <scope>NUCLEOTIDE SEQUENCE</scope>
</reference>
<dbReference type="KEGG" id="cann:19989104"/>
<dbReference type="GeneID" id="19989104"/>
<protein>
    <submittedName>
        <fullName evidence="2">Uncharacterized protein</fullName>
    </submittedName>
</protein>
<name>A0A075VXB4_CAPAN</name>
<gene>
    <name evidence="2" type="primary">orf103d</name>
</gene>
<keyword evidence="2" id="KW-0496">Mitochondrion</keyword>
<dbReference type="AlphaFoldDB" id="A0A075VXB4"/>
<organism evidence="2">
    <name type="scientific">Capsicum annuum</name>
    <name type="common">Capsicum pepper</name>
    <dbReference type="NCBI Taxonomy" id="4072"/>
    <lineage>
        <taxon>Eukaryota</taxon>
        <taxon>Viridiplantae</taxon>
        <taxon>Streptophyta</taxon>
        <taxon>Embryophyta</taxon>
        <taxon>Tracheophyta</taxon>
        <taxon>Spermatophyta</taxon>
        <taxon>Magnoliopsida</taxon>
        <taxon>eudicotyledons</taxon>
        <taxon>Gunneridae</taxon>
        <taxon>Pentapetalae</taxon>
        <taxon>asterids</taxon>
        <taxon>lamiids</taxon>
        <taxon>Solanales</taxon>
        <taxon>Solanaceae</taxon>
        <taxon>Solanoideae</taxon>
        <taxon>Capsiceae</taxon>
        <taxon>Capsicum</taxon>
    </lineage>
</organism>
<dbReference type="RefSeq" id="YP_009049764.1">
    <property type="nucleotide sequence ID" value="NC_024624.1"/>
</dbReference>
<proteinExistence type="predicted"/>
<sequence length="103" mass="11544">MFLLAVSKSLIQRVEDVMNLKWALGLGSHFLLSFLEKSFTVFCESLLMVGNRPSPLRLSSLIRKSFCLRGFTQLNIALTHSAIMLLLNSAFSSHPPRCGSSWK</sequence>
<accession>A0A075VXB4</accession>
<geneLocation type="mitochondrion" evidence="2"/>